<comment type="caution">
    <text evidence="1">The sequence shown here is derived from an EMBL/GenBank/DDBJ whole genome shotgun (WGS) entry which is preliminary data.</text>
</comment>
<accession>A0ABT3R9W4</accession>
<dbReference type="InterPro" id="IPR036390">
    <property type="entry name" value="WH_DNA-bd_sf"/>
</dbReference>
<dbReference type="PANTHER" id="PTHR33202">
    <property type="entry name" value="ZINC UPTAKE REGULATION PROTEIN"/>
    <property type="match status" value="1"/>
</dbReference>
<reference evidence="1 2" key="1">
    <citation type="submission" date="2022-11" db="EMBL/GenBank/DDBJ databases">
        <title>The characterization of three novel Bacteroidetes species and genomic analysis of their roles in tidal elemental geochemical cycles.</title>
        <authorList>
            <person name="Ma K.-J."/>
        </authorList>
    </citation>
    <scope>NUCLEOTIDE SEQUENCE [LARGE SCALE GENOMIC DNA]</scope>
    <source>
        <strain evidence="1 2">M82</strain>
    </source>
</reference>
<dbReference type="RefSeq" id="WP_266050424.1">
    <property type="nucleotide sequence ID" value="NZ_JAPFQO010000001.1"/>
</dbReference>
<evidence type="ECO:0000313" key="1">
    <source>
        <dbReference type="EMBL" id="MCX2738349.1"/>
    </source>
</evidence>
<evidence type="ECO:0000313" key="2">
    <source>
        <dbReference type="Proteomes" id="UP001207228"/>
    </source>
</evidence>
<dbReference type="Proteomes" id="UP001207228">
    <property type="component" value="Unassembled WGS sequence"/>
</dbReference>
<dbReference type="InterPro" id="IPR002481">
    <property type="entry name" value="FUR"/>
</dbReference>
<dbReference type="InterPro" id="IPR036388">
    <property type="entry name" value="WH-like_DNA-bd_sf"/>
</dbReference>
<sequence>MDKAQQLLSDYGLRKTGCRLQVLQQFLQNDHALSHADLERLIGKDYDRVTIYRTLYSFEDKGLIHSIKDVSGAIKFALCEPDTCSQHKHRDNHIHFNCNTCGQTFCLNDVDIPLLTLPEGYMADRLHFSAEGTCKGCSQDSGI</sequence>
<dbReference type="EMBL" id="JAPFQO010000001">
    <property type="protein sequence ID" value="MCX2738349.1"/>
    <property type="molecule type" value="Genomic_DNA"/>
</dbReference>
<dbReference type="PANTHER" id="PTHR33202:SF22">
    <property type="entry name" value="HYDROGEN PEROXIDE SENSITIVE REPRESSOR"/>
    <property type="match status" value="1"/>
</dbReference>
<dbReference type="Pfam" id="PF01475">
    <property type="entry name" value="FUR"/>
    <property type="match status" value="1"/>
</dbReference>
<name>A0ABT3R9W4_9BACT</name>
<dbReference type="Gene3D" id="1.10.10.10">
    <property type="entry name" value="Winged helix-like DNA-binding domain superfamily/Winged helix DNA-binding domain"/>
    <property type="match status" value="1"/>
</dbReference>
<organism evidence="1 2">
    <name type="scientific">Pontibacter anaerobius</name>
    <dbReference type="NCBI Taxonomy" id="2993940"/>
    <lineage>
        <taxon>Bacteria</taxon>
        <taxon>Pseudomonadati</taxon>
        <taxon>Bacteroidota</taxon>
        <taxon>Cytophagia</taxon>
        <taxon>Cytophagales</taxon>
        <taxon>Hymenobacteraceae</taxon>
        <taxon>Pontibacter</taxon>
    </lineage>
</organism>
<proteinExistence type="predicted"/>
<dbReference type="SUPFAM" id="SSF46785">
    <property type="entry name" value="Winged helix' DNA-binding domain"/>
    <property type="match status" value="1"/>
</dbReference>
<protein>
    <submittedName>
        <fullName evidence="1">Transcriptional repressor</fullName>
    </submittedName>
</protein>
<keyword evidence="2" id="KW-1185">Reference proteome</keyword>
<gene>
    <name evidence="1" type="ORF">OO017_00185</name>
</gene>